<comment type="caution">
    <text evidence="1">The sequence shown here is derived from an EMBL/GenBank/DDBJ whole genome shotgun (WGS) entry which is preliminary data.</text>
</comment>
<organism evidence="1 2">
    <name type="scientific">Dreissena polymorpha</name>
    <name type="common">Zebra mussel</name>
    <name type="synonym">Mytilus polymorpha</name>
    <dbReference type="NCBI Taxonomy" id="45954"/>
    <lineage>
        <taxon>Eukaryota</taxon>
        <taxon>Metazoa</taxon>
        <taxon>Spiralia</taxon>
        <taxon>Lophotrochozoa</taxon>
        <taxon>Mollusca</taxon>
        <taxon>Bivalvia</taxon>
        <taxon>Autobranchia</taxon>
        <taxon>Heteroconchia</taxon>
        <taxon>Euheterodonta</taxon>
        <taxon>Imparidentia</taxon>
        <taxon>Neoheterodontei</taxon>
        <taxon>Myida</taxon>
        <taxon>Dreissenoidea</taxon>
        <taxon>Dreissenidae</taxon>
        <taxon>Dreissena</taxon>
    </lineage>
</organism>
<name>A0A9D4HFF0_DREPO</name>
<reference evidence="1" key="1">
    <citation type="journal article" date="2019" name="bioRxiv">
        <title>The Genome of the Zebra Mussel, Dreissena polymorpha: A Resource for Invasive Species Research.</title>
        <authorList>
            <person name="McCartney M.A."/>
            <person name="Auch B."/>
            <person name="Kono T."/>
            <person name="Mallez S."/>
            <person name="Zhang Y."/>
            <person name="Obille A."/>
            <person name="Becker A."/>
            <person name="Abrahante J.E."/>
            <person name="Garbe J."/>
            <person name="Badalamenti J.P."/>
            <person name="Herman A."/>
            <person name="Mangelson H."/>
            <person name="Liachko I."/>
            <person name="Sullivan S."/>
            <person name="Sone E.D."/>
            <person name="Koren S."/>
            <person name="Silverstein K.A.T."/>
            <person name="Beckman K.B."/>
            <person name="Gohl D.M."/>
        </authorList>
    </citation>
    <scope>NUCLEOTIDE SEQUENCE</scope>
    <source>
        <strain evidence="1">Duluth1</strain>
        <tissue evidence="1">Whole animal</tissue>
    </source>
</reference>
<accession>A0A9D4HFF0</accession>
<keyword evidence="2" id="KW-1185">Reference proteome</keyword>
<dbReference type="EMBL" id="JAIWYP010000013">
    <property type="protein sequence ID" value="KAH3715654.1"/>
    <property type="molecule type" value="Genomic_DNA"/>
</dbReference>
<reference evidence="1" key="2">
    <citation type="submission" date="2020-11" db="EMBL/GenBank/DDBJ databases">
        <authorList>
            <person name="McCartney M.A."/>
            <person name="Auch B."/>
            <person name="Kono T."/>
            <person name="Mallez S."/>
            <person name="Becker A."/>
            <person name="Gohl D.M."/>
            <person name="Silverstein K.A.T."/>
            <person name="Koren S."/>
            <person name="Bechman K.B."/>
            <person name="Herman A."/>
            <person name="Abrahante J.E."/>
            <person name="Garbe J."/>
        </authorList>
    </citation>
    <scope>NUCLEOTIDE SEQUENCE</scope>
    <source>
        <strain evidence="1">Duluth1</strain>
        <tissue evidence="1">Whole animal</tissue>
    </source>
</reference>
<proteinExistence type="predicted"/>
<evidence type="ECO:0000313" key="2">
    <source>
        <dbReference type="Proteomes" id="UP000828390"/>
    </source>
</evidence>
<sequence length="127" mass="15037">MDNFQRTIRRIRRRIEANILNIEKYKYNKVVLLETQSTLEEELSNFTVEWDEFHEYLSIIEDDIPEAKAEKGAQVVLKKALEKKVDLSVRRSSQLSDAVIERKVKAETARARLQYVEEAERLKKRTV</sequence>
<gene>
    <name evidence="1" type="ORF">DPMN_058366</name>
</gene>
<protein>
    <submittedName>
        <fullName evidence="1">Uncharacterized protein</fullName>
    </submittedName>
</protein>
<dbReference type="AlphaFoldDB" id="A0A9D4HFF0"/>
<evidence type="ECO:0000313" key="1">
    <source>
        <dbReference type="EMBL" id="KAH3715654.1"/>
    </source>
</evidence>
<dbReference type="Proteomes" id="UP000828390">
    <property type="component" value="Unassembled WGS sequence"/>
</dbReference>